<keyword evidence="1" id="KW-0378">Hydrolase</keyword>
<organism evidence="3 4">
    <name type="scientific">Rhodococcus aetherivorans</name>
    <dbReference type="NCBI Taxonomy" id="191292"/>
    <lineage>
        <taxon>Bacteria</taxon>
        <taxon>Bacillati</taxon>
        <taxon>Actinomycetota</taxon>
        <taxon>Actinomycetes</taxon>
        <taxon>Mycobacteriales</taxon>
        <taxon>Nocardiaceae</taxon>
        <taxon>Rhodococcus</taxon>
    </lineage>
</organism>
<evidence type="ECO:0000313" key="3">
    <source>
        <dbReference type="EMBL" id="UYF96114.1"/>
    </source>
</evidence>
<evidence type="ECO:0000256" key="1">
    <source>
        <dbReference type="ARBA" id="ARBA00022801"/>
    </source>
</evidence>
<dbReference type="AlphaFoldDB" id="A0AA46PKG9"/>
<evidence type="ECO:0000313" key="4">
    <source>
        <dbReference type="Proteomes" id="UP001163947"/>
    </source>
</evidence>
<gene>
    <name evidence="3" type="ORF">OCS65_10330</name>
</gene>
<protein>
    <submittedName>
        <fullName evidence="3">Protein phosphatase</fullName>
    </submittedName>
</protein>
<sequence length="143" mass="15753">MATTTWDPHAPGILALPSGRYVRGRGVRRPLPAGPLPTLGVYLAGRTPPAVPWDARWIRWPDFRLPTDPGAARRILHEAWQRCATERVEVACGGGRGRTGTALACLAILDGVPPGEAVAYVREHYSHRAVETPWQRRFVAAFR</sequence>
<evidence type="ECO:0000259" key="2">
    <source>
        <dbReference type="Pfam" id="PF22784"/>
    </source>
</evidence>
<reference evidence="3" key="1">
    <citation type="submission" date="2022-09" db="EMBL/GenBank/DDBJ databases">
        <title>The genome sequence of Rhodococcus aetherivorans N1.</title>
        <authorList>
            <person name="Jiang W."/>
        </authorList>
    </citation>
    <scope>NUCLEOTIDE SEQUENCE</scope>
    <source>
        <strain evidence="3">N1</strain>
    </source>
</reference>
<dbReference type="GO" id="GO:0016791">
    <property type="term" value="F:phosphatase activity"/>
    <property type="evidence" value="ECO:0007669"/>
    <property type="project" value="UniProtKB-ARBA"/>
</dbReference>
<dbReference type="InterPro" id="IPR057023">
    <property type="entry name" value="PTP-SAK"/>
</dbReference>
<name>A0AA46PKG9_9NOCA</name>
<dbReference type="RefSeq" id="WP_029544945.1">
    <property type="nucleotide sequence ID" value="NZ_CM002177.1"/>
</dbReference>
<feature type="domain" description="Swiss Army Knife protein DSP-PTPase phosphatase" evidence="2">
    <location>
        <begin position="79"/>
        <end position="117"/>
    </location>
</feature>
<dbReference type="Gene3D" id="3.90.190.10">
    <property type="entry name" value="Protein tyrosine phosphatase superfamily"/>
    <property type="match status" value="1"/>
</dbReference>
<dbReference type="Pfam" id="PF22784">
    <property type="entry name" value="PTP-SAK"/>
    <property type="match status" value="1"/>
</dbReference>
<proteinExistence type="predicted"/>
<dbReference type="InterPro" id="IPR029021">
    <property type="entry name" value="Prot-tyrosine_phosphatase-like"/>
</dbReference>
<dbReference type="GeneID" id="83620817"/>
<accession>A0AA46PKG9</accession>
<dbReference type="SUPFAM" id="SSF52799">
    <property type="entry name" value="(Phosphotyrosine protein) phosphatases II"/>
    <property type="match status" value="1"/>
</dbReference>
<dbReference type="EMBL" id="CP106982">
    <property type="protein sequence ID" value="UYF96114.1"/>
    <property type="molecule type" value="Genomic_DNA"/>
</dbReference>
<dbReference type="Proteomes" id="UP001163947">
    <property type="component" value="Chromosome"/>
</dbReference>